<reference evidence="3" key="1">
    <citation type="submission" date="2021-02" db="EMBL/GenBank/DDBJ databases">
        <title>Comparative genomics reveals that relaxation of natural selection precedes convergent phenotypic evolution of cavefish.</title>
        <authorList>
            <person name="Peng Z."/>
        </authorList>
    </citation>
    <scope>NUCLEOTIDE SEQUENCE</scope>
    <source>
        <tissue evidence="3">Muscle</tissue>
    </source>
</reference>
<feature type="transmembrane region" description="Helical" evidence="1">
    <location>
        <begin position="190"/>
        <end position="211"/>
    </location>
</feature>
<dbReference type="AlphaFoldDB" id="A0A9W7T3B2"/>
<keyword evidence="1" id="KW-0472">Membrane</keyword>
<feature type="signal peptide" evidence="2">
    <location>
        <begin position="1"/>
        <end position="19"/>
    </location>
</feature>
<sequence>MLSSTILILTGLVITGGSTMTTSMAPTVAELTPGVIATTASPTSKHFNTLEAGQTTESVTMMGFTNQTTTFVETSAESNITSSRTSSVHSTSTAIRISSKSNVADSLTTTPSSIVTETQTLKTENTKAMKTSGKITTPTAHTTKRIPSTFKVFVSSEQPSTTKKTFTIKQHKTTVGQHKKESEALSSGSVAAIVVGFITIVIILLGGAYYFKMRRSSYGRLLDDTDHSSFGNFFNPMFDG</sequence>
<keyword evidence="1" id="KW-0812">Transmembrane</keyword>
<proteinExistence type="predicted"/>
<protein>
    <submittedName>
        <fullName evidence="3">Prostate androgen-regulated mucin-like protein 1</fullName>
    </submittedName>
</protein>
<dbReference type="PANTHER" id="PTHR35453:SF1">
    <property type="entry name" value="PROSTATE ANDROGEN-REGULATED MUCIN-LIKE PROTEIN 1"/>
    <property type="match status" value="1"/>
</dbReference>
<dbReference type="GO" id="GO:0005770">
    <property type="term" value="C:late endosome"/>
    <property type="evidence" value="ECO:0007669"/>
    <property type="project" value="TreeGrafter"/>
</dbReference>
<evidence type="ECO:0000313" key="4">
    <source>
        <dbReference type="Proteomes" id="UP001059041"/>
    </source>
</evidence>
<accession>A0A9W7T3B2</accession>
<organism evidence="3 4">
    <name type="scientific">Triplophysa rosa</name>
    <name type="common">Cave loach</name>
    <dbReference type="NCBI Taxonomy" id="992332"/>
    <lineage>
        <taxon>Eukaryota</taxon>
        <taxon>Metazoa</taxon>
        <taxon>Chordata</taxon>
        <taxon>Craniata</taxon>
        <taxon>Vertebrata</taxon>
        <taxon>Euteleostomi</taxon>
        <taxon>Actinopterygii</taxon>
        <taxon>Neopterygii</taxon>
        <taxon>Teleostei</taxon>
        <taxon>Ostariophysi</taxon>
        <taxon>Cypriniformes</taxon>
        <taxon>Nemacheilidae</taxon>
        <taxon>Triplophysa</taxon>
    </lineage>
</organism>
<dbReference type="Pfam" id="PF17061">
    <property type="entry name" value="PARM"/>
    <property type="match status" value="1"/>
</dbReference>
<dbReference type="GO" id="GO:0005769">
    <property type="term" value="C:early endosome"/>
    <property type="evidence" value="ECO:0007669"/>
    <property type="project" value="TreeGrafter"/>
</dbReference>
<dbReference type="InterPro" id="IPR031431">
    <property type="entry name" value="PARM1"/>
</dbReference>
<evidence type="ECO:0000256" key="2">
    <source>
        <dbReference type="SAM" id="SignalP"/>
    </source>
</evidence>
<evidence type="ECO:0000313" key="3">
    <source>
        <dbReference type="EMBL" id="KAI7789749.1"/>
    </source>
</evidence>
<feature type="chain" id="PRO_5040726493" evidence="2">
    <location>
        <begin position="20"/>
        <end position="240"/>
    </location>
</feature>
<keyword evidence="2" id="KW-0732">Signal</keyword>
<keyword evidence="1" id="KW-1133">Transmembrane helix</keyword>
<dbReference type="GO" id="GO:0005886">
    <property type="term" value="C:plasma membrane"/>
    <property type="evidence" value="ECO:0007669"/>
    <property type="project" value="TreeGrafter"/>
</dbReference>
<keyword evidence="4" id="KW-1185">Reference proteome</keyword>
<dbReference type="EMBL" id="JAFHDT010000361">
    <property type="protein sequence ID" value="KAI7789749.1"/>
    <property type="molecule type" value="Genomic_DNA"/>
</dbReference>
<evidence type="ECO:0000256" key="1">
    <source>
        <dbReference type="SAM" id="Phobius"/>
    </source>
</evidence>
<comment type="caution">
    <text evidence="3">The sequence shown here is derived from an EMBL/GenBank/DDBJ whole genome shotgun (WGS) entry which is preliminary data.</text>
</comment>
<dbReference type="OrthoDB" id="8963138at2759"/>
<name>A0A9W7T3B2_TRIRA</name>
<dbReference type="Proteomes" id="UP001059041">
    <property type="component" value="Unassembled WGS sequence"/>
</dbReference>
<dbReference type="PANTHER" id="PTHR35453">
    <property type="entry name" value="PROSTATE ANDROGEN-REGULATED MUCIN-LIKE PROTEIN 1"/>
    <property type="match status" value="1"/>
</dbReference>
<dbReference type="GO" id="GO:0005794">
    <property type="term" value="C:Golgi apparatus"/>
    <property type="evidence" value="ECO:0007669"/>
    <property type="project" value="TreeGrafter"/>
</dbReference>
<gene>
    <name evidence="3" type="ORF">IRJ41_020978</name>
</gene>